<keyword evidence="3" id="KW-0963">Cytoplasm</keyword>
<dbReference type="InterPro" id="IPR019376">
    <property type="entry name" value="Myeloid_leukemia_factor"/>
</dbReference>
<protein>
    <recommendedName>
        <fullName evidence="8">Myeloid leukemia factor</fullName>
    </recommendedName>
</protein>
<dbReference type="AlphaFoldDB" id="A0A7M5X7F6"/>
<evidence type="ECO:0000313" key="7">
    <source>
        <dbReference type="Proteomes" id="UP000594262"/>
    </source>
</evidence>
<name>A0A7M5X7F6_9CNID</name>
<evidence type="ECO:0000313" key="6">
    <source>
        <dbReference type="EnsemblMetazoa" id="CLYHEMP019130.1"/>
    </source>
</evidence>
<dbReference type="Proteomes" id="UP000594262">
    <property type="component" value="Unplaced"/>
</dbReference>
<feature type="compositionally biased region" description="Basic residues" evidence="5">
    <location>
        <begin position="57"/>
        <end position="68"/>
    </location>
</feature>
<accession>A0A7M5X7F6</accession>
<evidence type="ECO:0000256" key="4">
    <source>
        <dbReference type="ARBA" id="ARBA00022553"/>
    </source>
</evidence>
<feature type="compositionally biased region" description="Basic and acidic residues" evidence="5">
    <location>
        <begin position="176"/>
        <end position="195"/>
    </location>
</feature>
<feature type="compositionally biased region" description="Basic and acidic residues" evidence="5">
    <location>
        <begin position="154"/>
        <end position="164"/>
    </location>
</feature>
<dbReference type="OrthoDB" id="5983898at2759"/>
<dbReference type="EnsemblMetazoa" id="CLYHEMT019130.1">
    <property type="protein sequence ID" value="CLYHEMP019130.1"/>
    <property type="gene ID" value="CLYHEMG019130"/>
</dbReference>
<evidence type="ECO:0000256" key="3">
    <source>
        <dbReference type="ARBA" id="ARBA00022490"/>
    </source>
</evidence>
<comment type="subcellular location">
    <subcellularLocation>
        <location evidence="1">Cytoplasm</location>
    </subcellularLocation>
</comment>
<feature type="region of interest" description="Disordered" evidence="5">
    <location>
        <begin position="122"/>
        <end position="281"/>
    </location>
</feature>
<proteinExistence type="inferred from homology"/>
<evidence type="ECO:0000256" key="2">
    <source>
        <dbReference type="ARBA" id="ARBA00008332"/>
    </source>
</evidence>
<evidence type="ECO:0008006" key="8">
    <source>
        <dbReference type="Google" id="ProtNLM"/>
    </source>
</evidence>
<feature type="compositionally biased region" description="Gly residues" evidence="5">
    <location>
        <begin position="84"/>
        <end position="93"/>
    </location>
</feature>
<dbReference type="PANTHER" id="PTHR13105">
    <property type="entry name" value="MYELOID LEUKEMIA FACTOR"/>
    <property type="match status" value="1"/>
</dbReference>
<keyword evidence="7" id="KW-1185">Reference proteome</keyword>
<evidence type="ECO:0000256" key="1">
    <source>
        <dbReference type="ARBA" id="ARBA00004496"/>
    </source>
</evidence>
<dbReference type="Pfam" id="PF10248">
    <property type="entry name" value="Mlf1IP"/>
    <property type="match status" value="1"/>
</dbReference>
<comment type="similarity">
    <text evidence="2">Belongs to the MLF family.</text>
</comment>
<dbReference type="GO" id="GO:0005737">
    <property type="term" value="C:cytoplasm"/>
    <property type="evidence" value="ECO:0007669"/>
    <property type="project" value="UniProtKB-SubCell"/>
</dbReference>
<evidence type="ECO:0000256" key="5">
    <source>
        <dbReference type="SAM" id="MobiDB-lite"/>
    </source>
</evidence>
<feature type="compositionally biased region" description="Basic and acidic residues" evidence="5">
    <location>
        <begin position="244"/>
        <end position="281"/>
    </location>
</feature>
<reference evidence="6" key="1">
    <citation type="submission" date="2021-01" db="UniProtKB">
        <authorList>
            <consortium name="EnsemblMetazoa"/>
        </authorList>
    </citation>
    <scope>IDENTIFICATION</scope>
</reference>
<sequence>MFGRSMFGDDPFFSSSSYMFEEFNRMDQMMSSFGMPGGRMGQPPHHSAIGDSSNRQQRNHQRRPHQQQHHQQQQHQNEMLSPIGRGGMFGGGSVFQEMNRMMADMERGSSSSTGQFYSSSKVMSYSRGGEGDHPKYYEASSQITQGPDGVRQTRKSERNSETGTDRMAIGHHIHDRGHVVERIRNNRTNEREEKQNFINLDEDDRERFHQEWQSKAGRNHQARGLTHHDSSHNRYQPHQPRALDSAEYHRNNLTRHRSDSRQPTERRRQRDNDRHVRYEEI</sequence>
<keyword evidence="4" id="KW-0597">Phosphoprotein</keyword>
<feature type="region of interest" description="Disordered" evidence="5">
    <location>
        <begin position="31"/>
        <end position="93"/>
    </location>
</feature>
<organism evidence="6 7">
    <name type="scientific">Clytia hemisphaerica</name>
    <dbReference type="NCBI Taxonomy" id="252671"/>
    <lineage>
        <taxon>Eukaryota</taxon>
        <taxon>Metazoa</taxon>
        <taxon>Cnidaria</taxon>
        <taxon>Hydrozoa</taxon>
        <taxon>Hydroidolina</taxon>
        <taxon>Leptothecata</taxon>
        <taxon>Obeliida</taxon>
        <taxon>Clytiidae</taxon>
        <taxon>Clytia</taxon>
    </lineage>
</organism>